<reference evidence="1 2" key="1">
    <citation type="submission" date="2016-10" db="EMBL/GenBank/DDBJ databases">
        <title>Reductive evolution of mitochondrial metabolism and differential evolution of invasion-related proteins in Cryptosporidium.</title>
        <authorList>
            <person name="Liu S."/>
            <person name="Roellig D.M."/>
            <person name="Guo Y."/>
            <person name="Li N."/>
            <person name="Frace M.A."/>
            <person name="Tang K."/>
            <person name="Zhang L."/>
            <person name="Feng Y."/>
            <person name="Xiao L."/>
        </authorList>
    </citation>
    <scope>NUCLEOTIDE SEQUENCE [LARGE SCALE GENOMIC DNA]</scope>
    <source>
        <strain evidence="1">39726</strain>
    </source>
</reference>
<sequence>MQKTSEQSELFDYYGQIFLNYNNVSNKKKISDSGNFSNMKYKIDQKTFEKNSSATKSCQCIINTDKIIEELELKSYLDFEKKTCCRDYCKINGNNISFDEKFNGWSRYPLKISKFEEENVKNWDLSYHGTTHKAIKNILKEKKLVIPNNKTVHIRKGHIPNQFFIFTSPSLLYASFGLYSAPFKIKECQKWWQIVVEIVQKPNSYVKEWETSGLGSYEFDKYIGNNELEWKSNQENKNLIKAVLVREIKNIEPPICQYPVGTYFLHDDKWWYQPYDGNTPFCPNEISSNCNCYLKRGSRIKGSICPIVNFRFSQLKKKQIYTSIEKYLRSFQMLKPNENKSISNFEKGLSQKILIKMNQNYI</sequence>
<dbReference type="RefSeq" id="XP_028873178.1">
    <property type="nucleotide sequence ID" value="XM_029018794.1"/>
</dbReference>
<name>A0A1J4MCU4_9CRYT</name>
<dbReference type="EMBL" id="LRBP01000030">
    <property type="protein sequence ID" value="OII71307.1"/>
    <property type="molecule type" value="Genomic_DNA"/>
</dbReference>
<proteinExistence type="predicted"/>
<evidence type="ECO:0000313" key="2">
    <source>
        <dbReference type="Proteomes" id="UP000186176"/>
    </source>
</evidence>
<accession>A0A1J4MCU4</accession>
<organism evidence="1 2">
    <name type="scientific">Cryptosporidium ubiquitum</name>
    <dbReference type="NCBI Taxonomy" id="857276"/>
    <lineage>
        <taxon>Eukaryota</taxon>
        <taxon>Sar</taxon>
        <taxon>Alveolata</taxon>
        <taxon>Apicomplexa</taxon>
        <taxon>Conoidasida</taxon>
        <taxon>Coccidia</taxon>
        <taxon>Eucoccidiorida</taxon>
        <taxon>Eimeriorina</taxon>
        <taxon>Cryptosporidiidae</taxon>
        <taxon>Cryptosporidium</taxon>
    </lineage>
</organism>
<keyword evidence="2" id="KW-1185">Reference proteome</keyword>
<dbReference type="Proteomes" id="UP000186176">
    <property type="component" value="Unassembled WGS sequence"/>
</dbReference>
<dbReference type="OrthoDB" id="49113at2759"/>
<dbReference type="VEuPathDB" id="CryptoDB:cubi_01782"/>
<evidence type="ECO:0000313" key="1">
    <source>
        <dbReference type="EMBL" id="OII71307.1"/>
    </source>
</evidence>
<comment type="caution">
    <text evidence="1">The sequence shown here is derived from an EMBL/GenBank/DDBJ whole genome shotgun (WGS) entry which is preliminary data.</text>
</comment>
<dbReference type="AlphaFoldDB" id="A0A1J4MCU4"/>
<gene>
    <name evidence="1" type="ORF">cubi_01782</name>
</gene>
<protein>
    <submittedName>
        <fullName evidence="1">Uncharacterized protein</fullName>
    </submittedName>
</protein>
<dbReference type="GeneID" id="39978573"/>